<dbReference type="SUPFAM" id="SSF52096">
    <property type="entry name" value="ClpP/crotonase"/>
    <property type="match status" value="1"/>
</dbReference>
<sequence>MFLGNSVIHKGLLCVRNLSIASKMHSIAQYQTLKIDSPKEFVFNVQLNRPDKANAMNTPMWLEIGKCFNELHENPDCRAIVLSAEGKYFTSGIDLFDIMTLGEELANHDDIARKIKVLRKFIKTYQDCITAIEKCDKPVLAAIHNACIGGGVDLVSTTDMRYCTKDAWFQLKETEIGMAADVGTLQRMQKIIGSTSTFNELAFTARKFNSSEAKNIGFVSQVYDTKESLLENVMNIASDIANKSPVGIQMTKRSVIYSRDHTVQEGLDHIADWNQILLQSEDFIKAAMAAATKDKKPTFSKL</sequence>
<dbReference type="PANTHER" id="PTHR43149:SF1">
    <property type="entry name" value="DELTA(3,5)-DELTA(2,4)-DIENOYL-COA ISOMERASE, MITOCHONDRIAL"/>
    <property type="match status" value="1"/>
</dbReference>
<dbReference type="Pfam" id="PF00378">
    <property type="entry name" value="ECH_1"/>
    <property type="match status" value="1"/>
</dbReference>
<dbReference type="InterPro" id="IPR014748">
    <property type="entry name" value="Enoyl-CoA_hydra_C"/>
</dbReference>
<evidence type="ECO:0000256" key="6">
    <source>
        <dbReference type="ARBA" id="ARBA00023098"/>
    </source>
</evidence>
<dbReference type="CDD" id="cd06558">
    <property type="entry name" value="crotonase-like"/>
    <property type="match status" value="1"/>
</dbReference>
<dbReference type="Proteomes" id="UP000694846">
    <property type="component" value="Unplaced"/>
</dbReference>
<reference evidence="13" key="1">
    <citation type="submission" date="2018-04" db="EMBL/GenBank/DDBJ databases">
        <title>Transcriptome assembly of Sipha flava.</title>
        <authorList>
            <person name="Scully E.D."/>
            <person name="Geib S.M."/>
            <person name="Palmer N.A."/>
            <person name="Koch K."/>
            <person name="Bradshaw J."/>
            <person name="Heng-Moss T."/>
            <person name="Sarath G."/>
        </authorList>
    </citation>
    <scope>NUCLEOTIDE SEQUENCE</scope>
</reference>
<evidence type="ECO:0000256" key="5">
    <source>
        <dbReference type="ARBA" id="ARBA00022990"/>
    </source>
</evidence>
<evidence type="ECO:0000256" key="4">
    <source>
        <dbReference type="ARBA" id="ARBA00022832"/>
    </source>
</evidence>
<comment type="function">
    <text evidence="11">Isomerization of 3-trans,5-cis-dienoyl-CoA to 2-trans,4-trans-dienoyl-CoA.</text>
</comment>
<protein>
    <recommendedName>
        <fullName evidence="12">Delta(3,5)-Delta(2,4)-dienoyl-CoA isomerase, mitochondrial</fullName>
    </recommendedName>
</protein>
<dbReference type="GO" id="GO:0005739">
    <property type="term" value="C:mitochondrion"/>
    <property type="evidence" value="ECO:0007669"/>
    <property type="project" value="TreeGrafter"/>
</dbReference>
<evidence type="ECO:0000256" key="9">
    <source>
        <dbReference type="ARBA" id="ARBA00051408"/>
    </source>
</evidence>
<dbReference type="FunFam" id="1.10.12.10:FF:000004">
    <property type="entry name" value="Delta3,5-delta2,4-dienoyl-CoA isomerase"/>
    <property type="match status" value="1"/>
</dbReference>
<dbReference type="PANTHER" id="PTHR43149">
    <property type="entry name" value="ENOYL-COA HYDRATASE"/>
    <property type="match status" value="1"/>
</dbReference>
<keyword evidence="5" id="KW-0007">Acetylation</keyword>
<evidence type="ECO:0000256" key="3">
    <source>
        <dbReference type="ARBA" id="ARBA00005254"/>
    </source>
</evidence>
<evidence type="ECO:0000256" key="2">
    <source>
        <dbReference type="ARBA" id="ARBA00005005"/>
    </source>
</evidence>
<dbReference type="AlphaFoldDB" id="A0A2S2QCY7"/>
<keyword evidence="4" id="KW-0276">Fatty acid metabolism</keyword>
<comment type="pathway">
    <text evidence="2">Lipid metabolism; fatty acid beta-oxidation.</text>
</comment>
<keyword evidence="7" id="KW-0576">Peroxisome</keyword>
<dbReference type="EMBL" id="GGMS01006395">
    <property type="protein sequence ID" value="MBY75598.1"/>
    <property type="molecule type" value="Transcribed_RNA"/>
</dbReference>
<keyword evidence="14" id="KW-1185">Reference proteome</keyword>
<dbReference type="FunFam" id="3.90.226.10:FF:000024">
    <property type="entry name" value="Delta3,5-delta2,4-dienoyl-CoA isomerase"/>
    <property type="match status" value="1"/>
</dbReference>
<evidence type="ECO:0000313" key="14">
    <source>
        <dbReference type="Proteomes" id="UP000694846"/>
    </source>
</evidence>
<comment type="catalytic activity">
    <reaction evidence="10">
        <text>(3E,5Z,8Z,11Z,14Z)-eicosapentaenoyl-CoA = (2E,4E,8Z,11Z,14Z)-eicosapentaenoyl-CoA</text>
        <dbReference type="Rhea" id="RHEA:45224"/>
        <dbReference type="ChEBI" id="CHEBI:85090"/>
        <dbReference type="ChEBI" id="CHEBI:85091"/>
    </reaction>
</comment>
<evidence type="ECO:0000256" key="10">
    <source>
        <dbReference type="ARBA" id="ARBA00052809"/>
    </source>
</evidence>
<keyword evidence="8 13" id="KW-0413">Isomerase</keyword>
<evidence type="ECO:0000256" key="7">
    <source>
        <dbReference type="ARBA" id="ARBA00023140"/>
    </source>
</evidence>
<dbReference type="Gene3D" id="1.10.12.10">
    <property type="entry name" value="Lyase 2-enoyl-coa Hydratase, Chain A, domain 2"/>
    <property type="match status" value="1"/>
</dbReference>
<dbReference type="OrthoDB" id="14970at2759"/>
<evidence type="ECO:0000256" key="1">
    <source>
        <dbReference type="ARBA" id="ARBA00004275"/>
    </source>
</evidence>
<name>A0A2S2QCY7_9HEMI</name>
<dbReference type="RefSeq" id="XP_025422611.1">
    <property type="nucleotide sequence ID" value="XM_025566826.1"/>
</dbReference>
<comment type="similarity">
    <text evidence="3">Belongs to the enoyl-CoA hydratase/isomerase family.</text>
</comment>
<comment type="catalytic activity">
    <reaction evidence="9">
        <text>(3E,5Z)-octadienoyl-CoA = (2E,4E)-octadienoyl-CoA</text>
        <dbReference type="Rhea" id="RHEA:45244"/>
        <dbReference type="ChEBI" id="CHEBI:62243"/>
        <dbReference type="ChEBI" id="CHEBI:85108"/>
    </reaction>
</comment>
<evidence type="ECO:0000313" key="13">
    <source>
        <dbReference type="EMBL" id="MBY75598.1"/>
    </source>
</evidence>
<proteinExistence type="inferred from homology"/>
<evidence type="ECO:0000256" key="11">
    <source>
        <dbReference type="ARBA" id="ARBA00055786"/>
    </source>
</evidence>
<accession>A0A2S2QCY7</accession>
<dbReference type="UniPathway" id="UPA00659"/>
<evidence type="ECO:0000256" key="8">
    <source>
        <dbReference type="ARBA" id="ARBA00023235"/>
    </source>
</evidence>
<organism evidence="13">
    <name type="scientific">Sipha flava</name>
    <name type="common">yellow sugarcane aphid</name>
    <dbReference type="NCBI Taxonomy" id="143950"/>
    <lineage>
        <taxon>Eukaryota</taxon>
        <taxon>Metazoa</taxon>
        <taxon>Ecdysozoa</taxon>
        <taxon>Arthropoda</taxon>
        <taxon>Hexapoda</taxon>
        <taxon>Insecta</taxon>
        <taxon>Pterygota</taxon>
        <taxon>Neoptera</taxon>
        <taxon>Paraneoptera</taxon>
        <taxon>Hemiptera</taxon>
        <taxon>Sternorrhyncha</taxon>
        <taxon>Aphidomorpha</taxon>
        <taxon>Aphidoidea</taxon>
        <taxon>Aphididae</taxon>
        <taxon>Sipha</taxon>
    </lineage>
</organism>
<dbReference type="Gene3D" id="3.90.226.10">
    <property type="entry name" value="2-enoyl-CoA Hydratase, Chain A, domain 1"/>
    <property type="match status" value="1"/>
</dbReference>
<keyword evidence="6" id="KW-0443">Lipid metabolism</keyword>
<dbReference type="GO" id="GO:0005777">
    <property type="term" value="C:peroxisome"/>
    <property type="evidence" value="ECO:0007669"/>
    <property type="project" value="UniProtKB-SubCell"/>
</dbReference>
<dbReference type="GO" id="GO:0051750">
    <property type="term" value="F:delta(3,5)-delta(2,4)-dienoyl-CoA isomerase activity"/>
    <property type="evidence" value="ECO:0007669"/>
    <property type="project" value="TreeGrafter"/>
</dbReference>
<evidence type="ECO:0000313" key="15">
    <source>
        <dbReference type="RefSeq" id="XP_025422611.1"/>
    </source>
</evidence>
<dbReference type="InterPro" id="IPR001753">
    <property type="entry name" value="Enoyl-CoA_hydra/iso"/>
</dbReference>
<gene>
    <name evidence="13" type="primary">Ech1</name>
    <name evidence="15" type="synonym">LOC112692219</name>
    <name evidence="13" type="ORF">g.124513</name>
</gene>
<comment type="subcellular location">
    <subcellularLocation>
        <location evidence="1">Peroxisome</location>
    </subcellularLocation>
</comment>
<dbReference type="GO" id="GO:0006635">
    <property type="term" value="P:fatty acid beta-oxidation"/>
    <property type="evidence" value="ECO:0007669"/>
    <property type="project" value="UniProtKB-UniPathway"/>
</dbReference>
<reference evidence="15" key="2">
    <citation type="submission" date="2025-04" db="UniProtKB">
        <authorList>
            <consortium name="RefSeq"/>
        </authorList>
    </citation>
    <scope>IDENTIFICATION</scope>
    <source>
        <tissue evidence="15">Whole body</tissue>
    </source>
</reference>
<dbReference type="InterPro" id="IPR029045">
    <property type="entry name" value="ClpP/crotonase-like_dom_sf"/>
</dbReference>
<evidence type="ECO:0000256" key="12">
    <source>
        <dbReference type="ARBA" id="ARBA00071021"/>
    </source>
</evidence>
<dbReference type="InterPro" id="IPR045002">
    <property type="entry name" value="Ech1-like"/>
</dbReference>